<dbReference type="Gene3D" id="3.80.10.10">
    <property type="entry name" value="Ribonuclease Inhibitor"/>
    <property type="match status" value="1"/>
</dbReference>
<proteinExistence type="predicted"/>
<dbReference type="Proteomes" id="UP000306102">
    <property type="component" value="Unassembled WGS sequence"/>
</dbReference>
<feature type="domain" description="Disease resistance R13L4/SHOC-2-like LRR" evidence="3">
    <location>
        <begin position="291"/>
        <end position="507"/>
    </location>
</feature>
<dbReference type="AlphaFoldDB" id="A0A4S4CXE0"/>
<organism evidence="4 5">
    <name type="scientific">Camellia sinensis var. sinensis</name>
    <name type="common">China tea</name>
    <dbReference type="NCBI Taxonomy" id="542762"/>
    <lineage>
        <taxon>Eukaryota</taxon>
        <taxon>Viridiplantae</taxon>
        <taxon>Streptophyta</taxon>
        <taxon>Embryophyta</taxon>
        <taxon>Tracheophyta</taxon>
        <taxon>Spermatophyta</taxon>
        <taxon>Magnoliopsida</taxon>
        <taxon>eudicotyledons</taxon>
        <taxon>Gunneridae</taxon>
        <taxon>Pentapetalae</taxon>
        <taxon>asterids</taxon>
        <taxon>Ericales</taxon>
        <taxon>Theaceae</taxon>
        <taxon>Camellia</taxon>
    </lineage>
</organism>
<dbReference type="PANTHER" id="PTHR47186">
    <property type="entry name" value="LEUCINE-RICH REPEAT-CONTAINING PROTEIN 57"/>
    <property type="match status" value="1"/>
</dbReference>
<sequence length="618" mass="70708">MGSISKPRPLDNQATTTSIASTTTIDNNDYHDRAAALSNMIRQDLIFMKKAMAEVQKYADQMNLRIKKTCEKFEELETRGGSERELGKLKKTVKKFKSQIPSKFRIHYADSEQRPNPWLDGSINRSSNQIHANNKADDHDNISQSLREGPKFEQTTAFEQFKISFLGLNSTLRVCLLCFLRFPEMVAIKKKLMIHWWIGEELLSPIPMDQKTGLLLRKTAEDLGNEFMDELIAKGFIEPIYKNCSLVVDCCRMWPHILSALTIVAERFVFRPICPPSFAQYYENRCLLNISEAIIDDMLEKFSEVNRLKILYLGRWQSSATHHIEVADNKILHGLKNMNQLRFLSLRGISMITMLPSFILQLTNLKILDLIACHNLEVVPDGIGLLKSMTHLDMSECYFLDHMPKTLGSLLQLEVLKGFVIGQSTDKKSCTIHDLIKLSKIRKLSIYTSSKEFPTNKQVCGLQRLKALQKLKISWSGCISQGETDDTPMQVRAQVQGHTTNLRRLPTSYWSDDPKFPCSMQKLVLECFPMMIISSSLLPANLKQLYIRGGQLSDLGPIASTTVNKLRLKYLSKLEMHWTEFRTLFPNLIYLEKVECPTLANFPCDENGVWMNNSQGFM</sequence>
<name>A0A4S4CXE0_CAMSN</name>
<feature type="compositionally biased region" description="Polar residues" evidence="2">
    <location>
        <begin position="123"/>
        <end position="132"/>
    </location>
</feature>
<gene>
    <name evidence="4" type="ORF">TEA_016472</name>
</gene>
<dbReference type="InterPro" id="IPR032675">
    <property type="entry name" value="LRR_dom_sf"/>
</dbReference>
<evidence type="ECO:0000259" key="3">
    <source>
        <dbReference type="Pfam" id="PF23598"/>
    </source>
</evidence>
<dbReference type="STRING" id="542762.A0A4S4CXE0"/>
<feature type="region of interest" description="Disordered" evidence="2">
    <location>
        <begin position="117"/>
        <end position="144"/>
    </location>
</feature>
<keyword evidence="5" id="KW-1185">Reference proteome</keyword>
<dbReference type="Pfam" id="PF23598">
    <property type="entry name" value="LRR_14"/>
    <property type="match status" value="1"/>
</dbReference>
<evidence type="ECO:0000313" key="5">
    <source>
        <dbReference type="Proteomes" id="UP000306102"/>
    </source>
</evidence>
<evidence type="ECO:0000256" key="1">
    <source>
        <dbReference type="ARBA" id="ARBA00022737"/>
    </source>
</evidence>
<evidence type="ECO:0000313" key="4">
    <source>
        <dbReference type="EMBL" id="THF94540.1"/>
    </source>
</evidence>
<dbReference type="EMBL" id="SDRB02013634">
    <property type="protein sequence ID" value="THF94540.1"/>
    <property type="molecule type" value="Genomic_DNA"/>
</dbReference>
<keyword evidence="1" id="KW-0677">Repeat</keyword>
<protein>
    <recommendedName>
        <fullName evidence="3">Disease resistance R13L4/SHOC-2-like LRR domain-containing protein</fullName>
    </recommendedName>
</protein>
<dbReference type="SUPFAM" id="SSF52047">
    <property type="entry name" value="RNI-like"/>
    <property type="match status" value="1"/>
</dbReference>
<reference evidence="4 5" key="1">
    <citation type="journal article" date="2018" name="Proc. Natl. Acad. Sci. U.S.A.">
        <title>Draft genome sequence of Camellia sinensis var. sinensis provides insights into the evolution of the tea genome and tea quality.</title>
        <authorList>
            <person name="Wei C."/>
            <person name="Yang H."/>
            <person name="Wang S."/>
            <person name="Zhao J."/>
            <person name="Liu C."/>
            <person name="Gao L."/>
            <person name="Xia E."/>
            <person name="Lu Y."/>
            <person name="Tai Y."/>
            <person name="She G."/>
            <person name="Sun J."/>
            <person name="Cao H."/>
            <person name="Tong W."/>
            <person name="Gao Q."/>
            <person name="Li Y."/>
            <person name="Deng W."/>
            <person name="Jiang X."/>
            <person name="Wang W."/>
            <person name="Chen Q."/>
            <person name="Zhang S."/>
            <person name="Li H."/>
            <person name="Wu J."/>
            <person name="Wang P."/>
            <person name="Li P."/>
            <person name="Shi C."/>
            <person name="Zheng F."/>
            <person name="Jian J."/>
            <person name="Huang B."/>
            <person name="Shan D."/>
            <person name="Shi M."/>
            <person name="Fang C."/>
            <person name="Yue Y."/>
            <person name="Li F."/>
            <person name="Li D."/>
            <person name="Wei S."/>
            <person name="Han B."/>
            <person name="Jiang C."/>
            <person name="Yin Y."/>
            <person name="Xia T."/>
            <person name="Zhang Z."/>
            <person name="Bennetzen J.L."/>
            <person name="Zhao S."/>
            <person name="Wan X."/>
        </authorList>
    </citation>
    <scope>NUCLEOTIDE SEQUENCE [LARGE SCALE GENOMIC DNA]</scope>
    <source>
        <strain evidence="5">cv. Shuchazao</strain>
        <tissue evidence="4">Leaf</tissue>
    </source>
</reference>
<accession>A0A4S4CXE0</accession>
<comment type="caution">
    <text evidence="4">The sequence shown here is derived from an EMBL/GenBank/DDBJ whole genome shotgun (WGS) entry which is preliminary data.</text>
</comment>
<evidence type="ECO:0000256" key="2">
    <source>
        <dbReference type="SAM" id="MobiDB-lite"/>
    </source>
</evidence>
<dbReference type="InterPro" id="IPR055414">
    <property type="entry name" value="LRR_R13L4/SHOC2-like"/>
</dbReference>
<dbReference type="PANTHER" id="PTHR47186:SF45">
    <property type="entry name" value="DISEASE RESISTANCE RPP13-LIKE PROTEIN 1"/>
    <property type="match status" value="1"/>
</dbReference>